<reference evidence="1 2" key="1">
    <citation type="submission" date="2019-04" db="EMBL/GenBank/DDBJ databases">
        <title>Complete genome sequence of Agrobacterium tumefaciens CFBP5877.</title>
        <authorList>
            <person name="Huang Y.-Y."/>
            <person name="Chiang H.-Y."/>
            <person name="Chou L."/>
            <person name="Lai E.-M."/>
            <person name="Kuo C.-H."/>
        </authorList>
    </citation>
    <scope>NUCLEOTIDE SEQUENCE [LARGE SCALE GENOMIC DNA]</scope>
    <source>
        <strain evidence="1 2">CFBP5877</strain>
        <plasmid evidence="2">patcfbp5877a</plasmid>
    </source>
</reference>
<dbReference type="AlphaFoldDB" id="A0AAE6BGZ5"/>
<name>A0AAE6BGZ5_AGRTU</name>
<proteinExistence type="predicted"/>
<gene>
    <name evidence="1" type="ORF">CFBP5877_26660</name>
</gene>
<keyword evidence="1" id="KW-0614">Plasmid</keyword>
<geneLocation type="plasmid" evidence="2">
    <name>patcfbp5877a</name>
</geneLocation>
<organism evidence="1 2">
    <name type="scientific">Agrobacterium tumefaciens</name>
    <dbReference type="NCBI Taxonomy" id="358"/>
    <lineage>
        <taxon>Bacteria</taxon>
        <taxon>Pseudomonadati</taxon>
        <taxon>Pseudomonadota</taxon>
        <taxon>Alphaproteobacteria</taxon>
        <taxon>Hyphomicrobiales</taxon>
        <taxon>Rhizobiaceae</taxon>
        <taxon>Rhizobium/Agrobacterium group</taxon>
        <taxon>Agrobacterium</taxon>
        <taxon>Agrobacterium tumefaciens complex</taxon>
    </lineage>
</organism>
<sequence>MFLDTITALHEFPVHVPASDGLVAGKVDADSKRLEGNEPRHEYVGDRLLTKVSSLMLISVQYSGSQEWETMGEAA</sequence>
<dbReference type="EMBL" id="CP039899">
    <property type="protein sequence ID" value="QCL82675.1"/>
    <property type="molecule type" value="Genomic_DNA"/>
</dbReference>
<protein>
    <submittedName>
        <fullName evidence="1">Uncharacterized protein</fullName>
    </submittedName>
</protein>
<evidence type="ECO:0000313" key="1">
    <source>
        <dbReference type="EMBL" id="QCL82675.1"/>
    </source>
</evidence>
<evidence type="ECO:0000313" key="2">
    <source>
        <dbReference type="Proteomes" id="UP000298579"/>
    </source>
</evidence>
<dbReference type="Proteomes" id="UP000298579">
    <property type="component" value="Plasmid pAtCFBP5877a"/>
</dbReference>
<accession>A0AAE6BGZ5</accession>